<dbReference type="SUPFAM" id="SSF53738">
    <property type="entry name" value="Phosphoglucomutase, first 3 domains"/>
    <property type="match status" value="4"/>
</dbReference>
<dbReference type="EMBL" id="CP014584">
    <property type="protein sequence ID" value="ANZ73970.1"/>
    <property type="molecule type" value="Genomic_DNA"/>
</dbReference>
<organism evidence="21 22">
    <name type="scientific">Komagataella pastoris</name>
    <name type="common">Yeast</name>
    <name type="synonym">Pichia pastoris</name>
    <dbReference type="NCBI Taxonomy" id="4922"/>
    <lineage>
        <taxon>Eukaryota</taxon>
        <taxon>Fungi</taxon>
        <taxon>Dikarya</taxon>
        <taxon>Ascomycota</taxon>
        <taxon>Saccharomycotina</taxon>
        <taxon>Pichiomycetes</taxon>
        <taxon>Pichiales</taxon>
        <taxon>Pichiaceae</taxon>
        <taxon>Komagataella</taxon>
    </lineage>
</organism>
<dbReference type="GO" id="GO:0004610">
    <property type="term" value="F:phosphoacetylglucosamine mutase activity"/>
    <property type="evidence" value="ECO:0007669"/>
    <property type="project" value="UniProtKB-UniRule"/>
</dbReference>
<evidence type="ECO:0000259" key="17">
    <source>
        <dbReference type="Pfam" id="PF00408"/>
    </source>
</evidence>
<dbReference type="Gene3D" id="3.40.120.10">
    <property type="entry name" value="Alpha-D-Glucose-1,6-Bisphosphate, subunit A, domain 3"/>
    <property type="match status" value="2"/>
</dbReference>
<dbReference type="GO" id="GO:0006048">
    <property type="term" value="P:UDP-N-acetylglucosamine biosynthetic process"/>
    <property type="evidence" value="ECO:0007669"/>
    <property type="project" value="UniProtKB-UniRule"/>
</dbReference>
<keyword evidence="10" id="KW-0119">Carbohydrate metabolism</keyword>
<evidence type="ECO:0000313" key="21">
    <source>
        <dbReference type="EMBL" id="ANZ73970.1"/>
    </source>
</evidence>
<accession>A0A1B2J7L2</accession>
<evidence type="ECO:0000256" key="1">
    <source>
        <dbReference type="ARBA" id="ARBA00000558"/>
    </source>
</evidence>
<evidence type="ECO:0000256" key="11">
    <source>
        <dbReference type="ARBA" id="ARBA00060228"/>
    </source>
</evidence>
<keyword evidence="22" id="KW-1185">Reference proteome</keyword>
<dbReference type="Pfam" id="PF21404">
    <property type="entry name" value="AMG1_III"/>
    <property type="match status" value="1"/>
</dbReference>
<evidence type="ECO:0000256" key="14">
    <source>
        <dbReference type="PIRSR" id="PIRSR016408-1"/>
    </source>
</evidence>
<protein>
    <recommendedName>
        <fullName evidence="12 13">Phosphoacetylglucosamine mutase</fullName>
        <shortName evidence="13">PAGM</shortName>
        <ecNumber evidence="4 13">5.4.2.3</ecNumber>
    </recommendedName>
    <alternativeName>
        <fullName evidence="13">Acetylglucosamine phosphomutase</fullName>
    </alternativeName>
    <alternativeName>
        <fullName evidence="13">N-acetylglucosamine-phosphate mutase</fullName>
    </alternativeName>
</protein>
<evidence type="ECO:0000256" key="16">
    <source>
        <dbReference type="PIRSR" id="PIRSR016408-3"/>
    </source>
</evidence>
<dbReference type="GO" id="GO:0000287">
    <property type="term" value="F:magnesium ion binding"/>
    <property type="evidence" value="ECO:0007669"/>
    <property type="project" value="InterPro"/>
</dbReference>
<dbReference type="InterPro" id="IPR049023">
    <property type="entry name" value="AMG1_II"/>
</dbReference>
<dbReference type="PIRSF" id="PIRSF016408">
    <property type="entry name" value="PAGM"/>
    <property type="match status" value="1"/>
</dbReference>
<dbReference type="OrthoDB" id="1928at2759"/>
<evidence type="ECO:0000259" key="19">
    <source>
        <dbReference type="Pfam" id="PF21404"/>
    </source>
</evidence>
<dbReference type="Pfam" id="PF21405">
    <property type="entry name" value="AMG1_II"/>
    <property type="match status" value="1"/>
</dbReference>
<evidence type="ECO:0000256" key="7">
    <source>
        <dbReference type="ARBA" id="ARBA00022842"/>
    </source>
</evidence>
<evidence type="ECO:0000259" key="18">
    <source>
        <dbReference type="Pfam" id="PF02878"/>
    </source>
</evidence>
<evidence type="ECO:0000256" key="15">
    <source>
        <dbReference type="PIRSR" id="PIRSR016408-2"/>
    </source>
</evidence>
<comment type="catalytic activity">
    <reaction evidence="1 13">
        <text>N-acetyl-alpha-D-glucosamine 1-phosphate = N-acetyl-D-glucosamine 6-phosphate</text>
        <dbReference type="Rhea" id="RHEA:23804"/>
        <dbReference type="ChEBI" id="CHEBI:57513"/>
        <dbReference type="ChEBI" id="CHEBI:57776"/>
        <dbReference type="EC" id="5.4.2.3"/>
    </reaction>
</comment>
<feature type="domain" description="Phosphoacetylglucosamine mutase AMG1" evidence="19">
    <location>
        <begin position="297"/>
        <end position="433"/>
    </location>
</feature>
<evidence type="ECO:0000256" key="2">
    <source>
        <dbReference type="ARBA" id="ARBA00004865"/>
    </source>
</evidence>
<dbReference type="EC" id="5.4.2.3" evidence="4 13"/>
<dbReference type="InterPro" id="IPR049022">
    <property type="entry name" value="AMG1_III"/>
</dbReference>
<evidence type="ECO:0000256" key="8">
    <source>
        <dbReference type="ARBA" id="ARBA00022990"/>
    </source>
</evidence>
<dbReference type="Pfam" id="PF00408">
    <property type="entry name" value="PGM_PMM_IV"/>
    <property type="match status" value="1"/>
</dbReference>
<sequence length="530" mass="58404">MPQLKAHSNHLKDSEIHYTYGTAGFRMHSSKLDPVMYTVGILAALRSKKLGKTIGVMITASHNPPEDNGVKVVDPLGEMLEQSWEHWATEFANSNSTEGLEQNIKQLVKSEAIDLSAAGHVVIGRDSRESGPALLSSLIEGIDAIETSRASNFGLLTTPQLHYLVRAHNDPSFGKPTEEGYYEKLDSTLRRILDLCGSSEEVIDITIDAANGIGANKIEKLVPYVKDILSLKLVNGNCDIPHLLNVDCGADFVKTNQKLPHGLDNPTPLKPYCSFDGDADRIVFYYINQENQFRLLDGDKIATLLTQFINSLLSQLQDVQLSIGVVQTAYANGSSSQFIKESLQVPVEVTPTGVKYLHHKAVDFDVGIYFEANGHGTVVFSPLFVETLQKYHSRGEGDKKAVSALLLLVDLINQAVGDAISDLLAVLVALKYTNKTPLDWDQDYTDLPNRLIKVLVPDRTSFKTTNSERTLVEPRGLQSKIDEIVLQYESGRSFVRASGTEDAVRVYAECKEADKVQEFVDKVGKLVAES</sequence>
<keyword evidence="6 13" id="KW-0479">Metal-binding</keyword>
<feature type="binding site" evidence="15">
    <location>
        <begin position="496"/>
        <end position="500"/>
    </location>
    <ligand>
        <name>substrate</name>
    </ligand>
</feature>
<evidence type="ECO:0000259" key="20">
    <source>
        <dbReference type="Pfam" id="PF21405"/>
    </source>
</evidence>
<dbReference type="InterPro" id="IPR005844">
    <property type="entry name" value="A-D-PHexomutase_a/b/a-I"/>
</dbReference>
<dbReference type="FunFam" id="3.30.310.50:FF:000003">
    <property type="entry name" value="Phosphoacetylglucosamine mutase"/>
    <property type="match status" value="1"/>
</dbReference>
<comment type="function">
    <text evidence="11">Catalyzes the conversion of GlcNAc-6-P into GlcNAc-1-P during the synthesis of uridine diphosphate/UDP-GlcNAc, a sugar nucleotide critical to multiple glycosylation pathways including protein N- and O-glycosylation.</text>
</comment>
<dbReference type="InterPro" id="IPR016657">
    <property type="entry name" value="PAGM"/>
</dbReference>
<feature type="binding site" description="via phosphate group" evidence="16">
    <location>
        <position position="61"/>
    </location>
    <ligand>
        <name>Mg(2+)</name>
        <dbReference type="ChEBI" id="CHEBI:18420"/>
    </ligand>
</feature>
<comment type="function">
    <text evidence="13">Catalyzes the conversion of GlcNAc-6-P into GlcNAc-1-P during the synthesis of uridine diphosphate/UDP-GlcNAc, which is a biosynthetic precursor of chitin and also supplies the amino sugars for N-linked oligosaccharides of glycoproteins.</text>
</comment>
<evidence type="ECO:0000313" key="22">
    <source>
        <dbReference type="Proteomes" id="UP000094565"/>
    </source>
</evidence>
<dbReference type="PANTHER" id="PTHR45955">
    <property type="entry name" value="PHOSPHOACETYLGLUCOSAMINE MUTASE"/>
    <property type="match status" value="1"/>
</dbReference>
<comment type="pathway">
    <text evidence="2 13">Nucleotide-sugar biosynthesis; UDP-N-acetyl-alpha-D-glucosamine biosynthesis; N-acetyl-alpha-D-glucosamine 1-phosphate from alpha-D-glucosamine 6-phosphate (route I): step 2/2.</text>
</comment>
<keyword evidence="9 13" id="KW-0413">Isomerase</keyword>
<evidence type="ECO:0000256" key="13">
    <source>
        <dbReference type="PIRNR" id="PIRNR016408"/>
    </source>
</evidence>
<feature type="binding site" evidence="16">
    <location>
        <position position="276"/>
    </location>
    <ligand>
        <name>Mg(2+)</name>
        <dbReference type="ChEBI" id="CHEBI:18420"/>
    </ligand>
</feature>
<evidence type="ECO:0000256" key="5">
    <source>
        <dbReference type="ARBA" id="ARBA00022553"/>
    </source>
</evidence>
<dbReference type="UniPathway" id="UPA00113">
    <property type="reaction ID" value="UER00530"/>
</dbReference>
<proteinExistence type="inferred from homology"/>
<dbReference type="PROSITE" id="PS00710">
    <property type="entry name" value="PGM_PMM"/>
    <property type="match status" value="1"/>
</dbReference>
<dbReference type="CDD" id="cd03086">
    <property type="entry name" value="PGM3"/>
    <property type="match status" value="1"/>
</dbReference>
<dbReference type="FunFam" id="3.40.120.10:FF:000015">
    <property type="entry name" value="Phosphoacetylglucosamine mutase"/>
    <property type="match status" value="1"/>
</dbReference>
<dbReference type="Gene3D" id="3.30.310.50">
    <property type="entry name" value="Alpha-D-phosphohexomutase, C-terminal domain"/>
    <property type="match status" value="1"/>
</dbReference>
<feature type="domain" description="Alpha-D-phosphohexomutase alpha/beta/alpha" evidence="18">
    <location>
        <begin position="104"/>
        <end position="169"/>
    </location>
</feature>
<dbReference type="Proteomes" id="UP000094565">
    <property type="component" value="Chromosome 1"/>
</dbReference>
<evidence type="ECO:0000256" key="10">
    <source>
        <dbReference type="ARBA" id="ARBA00023277"/>
    </source>
</evidence>
<dbReference type="Pfam" id="PF02878">
    <property type="entry name" value="PGM_PMM_I"/>
    <property type="match status" value="2"/>
</dbReference>
<evidence type="ECO:0000256" key="4">
    <source>
        <dbReference type="ARBA" id="ARBA00012731"/>
    </source>
</evidence>
<feature type="binding site" evidence="16">
    <location>
        <position position="280"/>
    </location>
    <ligand>
        <name>Mg(2+)</name>
        <dbReference type="ChEBI" id="CHEBI:18420"/>
    </ligand>
</feature>
<keyword evidence="7 13" id="KW-0460">Magnesium</keyword>
<comment type="similarity">
    <text evidence="3 13">Belongs to the phosphohexose mutase family.</text>
</comment>
<feature type="binding site" evidence="16">
    <location>
        <position position="278"/>
    </location>
    <ligand>
        <name>Mg(2+)</name>
        <dbReference type="ChEBI" id="CHEBI:18420"/>
    </ligand>
</feature>
<dbReference type="SUPFAM" id="SSF55957">
    <property type="entry name" value="Phosphoglucomutase, C-terminal domain"/>
    <property type="match status" value="1"/>
</dbReference>
<feature type="active site" description="Phosphoserine intermediate" evidence="14">
    <location>
        <position position="61"/>
    </location>
</feature>
<comment type="cofactor">
    <cofactor evidence="13 16">
        <name>Mg(2+)</name>
        <dbReference type="ChEBI" id="CHEBI:18420"/>
    </cofactor>
    <text evidence="13 16">Binds 1 Mg(2+) ion per subunit.</text>
</comment>
<dbReference type="InterPro" id="IPR005843">
    <property type="entry name" value="A-D-PHexomutase_C"/>
</dbReference>
<dbReference type="PANTHER" id="PTHR45955:SF1">
    <property type="entry name" value="PHOSPHOACETYLGLUCOSAMINE MUTASE"/>
    <property type="match status" value="1"/>
</dbReference>
<dbReference type="AlphaFoldDB" id="A0A1B2J7L2"/>
<feature type="domain" description="Alpha-D-phosphohexomutase alpha/beta/alpha" evidence="18">
    <location>
        <begin position="48"/>
        <end position="93"/>
    </location>
</feature>
<dbReference type="InterPro" id="IPR016055">
    <property type="entry name" value="A-D-PHexomutase_a/b/a-I/II/III"/>
</dbReference>
<feature type="binding site" evidence="15">
    <location>
        <begin position="371"/>
        <end position="373"/>
    </location>
    <ligand>
        <name>substrate</name>
    </ligand>
</feature>
<evidence type="ECO:0000256" key="6">
    <source>
        <dbReference type="ARBA" id="ARBA00022723"/>
    </source>
</evidence>
<gene>
    <name evidence="21" type="primary">PCM1</name>
    <name evidence="21" type="ORF">ATY40_BA7501481</name>
</gene>
<evidence type="ECO:0000256" key="3">
    <source>
        <dbReference type="ARBA" id="ARBA00010231"/>
    </source>
</evidence>
<feature type="domain" description="Phosphoacetylglucosamine mutase AMG1" evidence="20">
    <location>
        <begin position="202"/>
        <end position="283"/>
    </location>
</feature>
<dbReference type="FunFam" id="3.40.120.10:FF:000013">
    <property type="entry name" value="Phosphoacetylglucosamine mutase"/>
    <property type="match status" value="1"/>
</dbReference>
<name>A0A1B2J7L2_PICPA</name>
<dbReference type="GO" id="GO:0005975">
    <property type="term" value="P:carbohydrate metabolic process"/>
    <property type="evidence" value="ECO:0007669"/>
    <property type="project" value="InterPro"/>
</dbReference>
<keyword evidence="8" id="KW-0007">Acetylation</keyword>
<reference evidence="21 22" key="1">
    <citation type="submission" date="2016-02" db="EMBL/GenBank/DDBJ databases">
        <title>Comparative genomic and transcriptomic foundation for Pichia pastoris.</title>
        <authorList>
            <person name="Love K.R."/>
            <person name="Shah K.A."/>
            <person name="Whittaker C.A."/>
            <person name="Wu J."/>
            <person name="Bartlett M.C."/>
            <person name="Ma D."/>
            <person name="Leeson R.L."/>
            <person name="Priest M."/>
            <person name="Young S.K."/>
            <person name="Love J.C."/>
        </authorList>
    </citation>
    <scope>NUCLEOTIDE SEQUENCE [LARGE SCALE GENOMIC DNA]</scope>
    <source>
        <strain evidence="21 22">ATCC 28485</strain>
    </source>
</reference>
<evidence type="ECO:0000256" key="12">
    <source>
        <dbReference type="ARBA" id="ARBA00070218"/>
    </source>
</evidence>
<dbReference type="InterPro" id="IPR036900">
    <property type="entry name" value="A-D-PHexomutase_C_sf"/>
</dbReference>
<feature type="binding site" evidence="15">
    <location>
        <position position="505"/>
    </location>
    <ligand>
        <name>substrate</name>
    </ligand>
</feature>
<dbReference type="InterPro" id="IPR016066">
    <property type="entry name" value="A-D-PHexomutase_CS"/>
</dbReference>
<evidence type="ECO:0000256" key="9">
    <source>
        <dbReference type="ARBA" id="ARBA00023235"/>
    </source>
</evidence>
<keyword evidence="5" id="KW-0597">Phosphoprotein</keyword>
<feature type="domain" description="Alpha-D-phosphohexomutase C-terminal" evidence="17">
    <location>
        <begin position="451"/>
        <end position="523"/>
    </location>
</feature>